<reference evidence="1" key="1">
    <citation type="submission" date="2023-04" db="EMBL/GenBank/DDBJ databases">
        <title>Draft Genome sequencing of Naganishia species isolated from polar environments using Oxford Nanopore Technology.</title>
        <authorList>
            <person name="Leo P."/>
            <person name="Venkateswaran K."/>
        </authorList>
    </citation>
    <scope>NUCLEOTIDE SEQUENCE</scope>
    <source>
        <strain evidence="1">MNA-CCFEE 5261</strain>
    </source>
</reference>
<comment type="caution">
    <text evidence="1">The sequence shown here is derived from an EMBL/GenBank/DDBJ whole genome shotgun (WGS) entry which is preliminary data.</text>
</comment>
<keyword evidence="2" id="KW-1185">Reference proteome</keyword>
<name>A0ACC2WGJ5_9TREE</name>
<protein>
    <submittedName>
        <fullName evidence="1">Uncharacterized protein</fullName>
    </submittedName>
</protein>
<proteinExistence type="predicted"/>
<dbReference type="EMBL" id="JASBWR010000012">
    <property type="protein sequence ID" value="KAJ9110450.1"/>
    <property type="molecule type" value="Genomic_DNA"/>
</dbReference>
<sequence>MSFTTSAVDIVQDSERETKSREIKDLATVVNNTEGETKELGDDSPVLKLSTPSPTDLEVTVQLCPSVPKQKRTPENVDASTQGVRRHSSQKRLATLMYLVPIEAHNRHLRIASPSGNSEATSHSDLSARSRKPILRSQSMTAPPSKVEKIRNNDPSKAKVSFSPNVKFDGQSSGKQADGKIHVAKQGSSRVSGSGQLDASMQLLMRYNKELEGKRLRNERLRQKNSLHFAHQTIRWIAISHSVIFVCASIVVLALVMS</sequence>
<evidence type="ECO:0000313" key="1">
    <source>
        <dbReference type="EMBL" id="KAJ9110450.1"/>
    </source>
</evidence>
<organism evidence="1 2">
    <name type="scientific">Naganishia cerealis</name>
    <dbReference type="NCBI Taxonomy" id="610337"/>
    <lineage>
        <taxon>Eukaryota</taxon>
        <taxon>Fungi</taxon>
        <taxon>Dikarya</taxon>
        <taxon>Basidiomycota</taxon>
        <taxon>Agaricomycotina</taxon>
        <taxon>Tremellomycetes</taxon>
        <taxon>Filobasidiales</taxon>
        <taxon>Filobasidiaceae</taxon>
        <taxon>Naganishia</taxon>
    </lineage>
</organism>
<accession>A0ACC2WGJ5</accession>
<gene>
    <name evidence="1" type="ORF">QFC19_001576</name>
</gene>
<dbReference type="Proteomes" id="UP001241377">
    <property type="component" value="Unassembled WGS sequence"/>
</dbReference>
<evidence type="ECO:0000313" key="2">
    <source>
        <dbReference type="Proteomes" id="UP001241377"/>
    </source>
</evidence>